<keyword evidence="3" id="KW-0804">Transcription</keyword>
<keyword evidence="2" id="KW-0238">DNA-binding</keyword>
<dbReference type="Pfam" id="PF01047">
    <property type="entry name" value="MarR"/>
    <property type="match status" value="1"/>
</dbReference>
<dbReference type="Gene3D" id="1.10.10.10">
    <property type="entry name" value="Winged helix-like DNA-binding domain superfamily/Winged helix DNA-binding domain"/>
    <property type="match status" value="1"/>
</dbReference>
<dbReference type="AlphaFoldDB" id="A0A2T6AUI2"/>
<organism evidence="5 6">
    <name type="scientific">Allosediminivita pacifica</name>
    <dbReference type="NCBI Taxonomy" id="1267769"/>
    <lineage>
        <taxon>Bacteria</taxon>
        <taxon>Pseudomonadati</taxon>
        <taxon>Pseudomonadota</taxon>
        <taxon>Alphaproteobacteria</taxon>
        <taxon>Rhodobacterales</taxon>
        <taxon>Paracoccaceae</taxon>
        <taxon>Allosediminivita</taxon>
    </lineage>
</organism>
<feature type="domain" description="HTH marR-type" evidence="4">
    <location>
        <begin position="1"/>
        <end position="152"/>
    </location>
</feature>
<proteinExistence type="predicted"/>
<dbReference type="OrthoDB" id="7269152at2"/>
<dbReference type="SMART" id="SM00347">
    <property type="entry name" value="HTH_MARR"/>
    <property type="match status" value="1"/>
</dbReference>
<dbReference type="PANTHER" id="PTHR42756">
    <property type="entry name" value="TRANSCRIPTIONAL REGULATOR, MARR"/>
    <property type="match status" value="1"/>
</dbReference>
<evidence type="ECO:0000256" key="1">
    <source>
        <dbReference type="ARBA" id="ARBA00023015"/>
    </source>
</evidence>
<dbReference type="GO" id="GO:0003700">
    <property type="term" value="F:DNA-binding transcription factor activity"/>
    <property type="evidence" value="ECO:0007669"/>
    <property type="project" value="InterPro"/>
</dbReference>
<evidence type="ECO:0000256" key="3">
    <source>
        <dbReference type="ARBA" id="ARBA00023163"/>
    </source>
</evidence>
<dbReference type="PANTHER" id="PTHR42756:SF1">
    <property type="entry name" value="TRANSCRIPTIONAL REPRESSOR OF EMRAB OPERON"/>
    <property type="match status" value="1"/>
</dbReference>
<dbReference type="PROSITE" id="PS50995">
    <property type="entry name" value="HTH_MARR_2"/>
    <property type="match status" value="1"/>
</dbReference>
<sequence length="160" mass="17802">MGEALETTREGQSIRLGPLAESLGFLLRLAQLRSFEDFFANLSDKDVRPGEMSVMLVIHDNPGIRQGVVARALDIKRAHMAKMARTLEDAGLIARSVPEDDKRAMELRLTEKGEAHLAELRPAFDRHEASDVSGLTPAEAEQLRTLLRKYLRIEDGGRIA</sequence>
<keyword evidence="6" id="KW-1185">Reference proteome</keyword>
<evidence type="ECO:0000256" key="2">
    <source>
        <dbReference type="ARBA" id="ARBA00023125"/>
    </source>
</evidence>
<dbReference type="PRINTS" id="PR00598">
    <property type="entry name" value="HTHMARR"/>
</dbReference>
<comment type="caution">
    <text evidence="5">The sequence shown here is derived from an EMBL/GenBank/DDBJ whole genome shotgun (WGS) entry which is preliminary data.</text>
</comment>
<dbReference type="EMBL" id="QBKN01000012">
    <property type="protein sequence ID" value="PTX47467.1"/>
    <property type="molecule type" value="Genomic_DNA"/>
</dbReference>
<gene>
    <name evidence="5" type="ORF">C8N44_11291</name>
</gene>
<evidence type="ECO:0000259" key="4">
    <source>
        <dbReference type="PROSITE" id="PS50995"/>
    </source>
</evidence>
<evidence type="ECO:0000313" key="6">
    <source>
        <dbReference type="Proteomes" id="UP000244069"/>
    </source>
</evidence>
<dbReference type="Proteomes" id="UP000244069">
    <property type="component" value="Unassembled WGS sequence"/>
</dbReference>
<evidence type="ECO:0000313" key="5">
    <source>
        <dbReference type="EMBL" id="PTX47467.1"/>
    </source>
</evidence>
<protein>
    <submittedName>
        <fullName evidence="5">MarR family transcriptional regulator</fullName>
    </submittedName>
</protein>
<keyword evidence="1" id="KW-0805">Transcription regulation</keyword>
<dbReference type="SUPFAM" id="SSF46785">
    <property type="entry name" value="Winged helix' DNA-binding domain"/>
    <property type="match status" value="1"/>
</dbReference>
<dbReference type="InterPro" id="IPR036390">
    <property type="entry name" value="WH_DNA-bd_sf"/>
</dbReference>
<dbReference type="InterPro" id="IPR036388">
    <property type="entry name" value="WH-like_DNA-bd_sf"/>
</dbReference>
<accession>A0A2T6AUI2</accession>
<dbReference type="RefSeq" id="WP_107976494.1">
    <property type="nucleotide sequence ID" value="NZ_BMEZ01000014.1"/>
</dbReference>
<reference evidence="5 6" key="1">
    <citation type="submission" date="2018-04" db="EMBL/GenBank/DDBJ databases">
        <title>Genomic Encyclopedia of Archaeal and Bacterial Type Strains, Phase II (KMG-II): from individual species to whole genera.</title>
        <authorList>
            <person name="Goeker M."/>
        </authorList>
    </citation>
    <scope>NUCLEOTIDE SEQUENCE [LARGE SCALE GENOMIC DNA]</scope>
    <source>
        <strain evidence="5 6">DSM 29329</strain>
    </source>
</reference>
<dbReference type="GO" id="GO:0003677">
    <property type="term" value="F:DNA binding"/>
    <property type="evidence" value="ECO:0007669"/>
    <property type="project" value="UniProtKB-KW"/>
</dbReference>
<name>A0A2T6AUI2_9RHOB</name>
<dbReference type="InterPro" id="IPR000835">
    <property type="entry name" value="HTH_MarR-typ"/>
</dbReference>